<accession>A0ACB7WNG1</accession>
<organism evidence="1 2">
    <name type="scientific">Dioscorea alata</name>
    <name type="common">Purple yam</name>
    <dbReference type="NCBI Taxonomy" id="55571"/>
    <lineage>
        <taxon>Eukaryota</taxon>
        <taxon>Viridiplantae</taxon>
        <taxon>Streptophyta</taxon>
        <taxon>Embryophyta</taxon>
        <taxon>Tracheophyta</taxon>
        <taxon>Spermatophyta</taxon>
        <taxon>Magnoliopsida</taxon>
        <taxon>Liliopsida</taxon>
        <taxon>Dioscoreales</taxon>
        <taxon>Dioscoreaceae</taxon>
        <taxon>Dioscorea</taxon>
    </lineage>
</organism>
<keyword evidence="2" id="KW-1185">Reference proteome</keyword>
<dbReference type="EMBL" id="CM037012">
    <property type="protein sequence ID" value="KAH7689769.1"/>
    <property type="molecule type" value="Genomic_DNA"/>
</dbReference>
<protein>
    <submittedName>
        <fullName evidence="1">Uncharacterized protein</fullName>
    </submittedName>
</protein>
<sequence length="45" mass="5148">MLIYTQVFKPYAEQATQSYHDALPDPSADQHATPSRAVFLLMRHT</sequence>
<name>A0ACB7WNG1_DIOAL</name>
<comment type="caution">
    <text evidence="1">The sequence shown here is derived from an EMBL/GenBank/DDBJ whole genome shotgun (WGS) entry which is preliminary data.</text>
</comment>
<gene>
    <name evidence="1" type="ORF">IHE45_02G004600</name>
</gene>
<reference evidence="2" key="1">
    <citation type="journal article" date="2022" name="Nat. Commun.">
        <title>Chromosome evolution and the genetic basis of agronomically important traits in greater yam.</title>
        <authorList>
            <person name="Bredeson J.V."/>
            <person name="Lyons J.B."/>
            <person name="Oniyinde I.O."/>
            <person name="Okereke N.R."/>
            <person name="Kolade O."/>
            <person name="Nnabue I."/>
            <person name="Nwadili C.O."/>
            <person name="Hribova E."/>
            <person name="Parker M."/>
            <person name="Nwogha J."/>
            <person name="Shu S."/>
            <person name="Carlson J."/>
            <person name="Kariba R."/>
            <person name="Muthemba S."/>
            <person name="Knop K."/>
            <person name="Barton G.J."/>
            <person name="Sherwood A.V."/>
            <person name="Lopez-Montes A."/>
            <person name="Asiedu R."/>
            <person name="Jamnadass R."/>
            <person name="Muchugi A."/>
            <person name="Goodstein D."/>
            <person name="Egesi C.N."/>
            <person name="Featherston J."/>
            <person name="Asfaw A."/>
            <person name="Simpson G.G."/>
            <person name="Dolezel J."/>
            <person name="Hendre P.S."/>
            <person name="Van Deynze A."/>
            <person name="Kumar P.L."/>
            <person name="Obidiegwu J.E."/>
            <person name="Bhattacharjee R."/>
            <person name="Rokhsar D.S."/>
        </authorList>
    </citation>
    <scope>NUCLEOTIDE SEQUENCE [LARGE SCALE GENOMIC DNA]</scope>
    <source>
        <strain evidence="2">cv. TDa95/00328</strain>
    </source>
</reference>
<dbReference type="Proteomes" id="UP000827976">
    <property type="component" value="Chromosome 2"/>
</dbReference>
<evidence type="ECO:0000313" key="2">
    <source>
        <dbReference type="Proteomes" id="UP000827976"/>
    </source>
</evidence>
<proteinExistence type="predicted"/>
<evidence type="ECO:0000313" key="1">
    <source>
        <dbReference type="EMBL" id="KAH7689769.1"/>
    </source>
</evidence>